<comment type="similarity">
    <text evidence="1 7">Belongs to the glycosyltransferase 37 family.</text>
</comment>
<dbReference type="FunFam" id="3.40.50.11340:FF:000005">
    <property type="entry name" value="Galactoside 2-alpha-L-fucosyltransferase"/>
    <property type="match status" value="1"/>
</dbReference>
<name>A0A843X5E1_COLES</name>
<dbReference type="EMBL" id="NMUH01004988">
    <property type="protein sequence ID" value="MQM11470.1"/>
    <property type="molecule type" value="Genomic_DNA"/>
</dbReference>
<keyword evidence="5" id="KW-0325">Glycoprotein</keyword>
<dbReference type="Pfam" id="PF03254">
    <property type="entry name" value="XG_FTase"/>
    <property type="match status" value="1"/>
</dbReference>
<accession>A0A843X5E1</accession>
<reference evidence="8" key="1">
    <citation type="submission" date="2017-07" db="EMBL/GenBank/DDBJ databases">
        <title>Taro Niue Genome Assembly and Annotation.</title>
        <authorList>
            <person name="Atibalentja N."/>
            <person name="Keating K."/>
            <person name="Fields C.J."/>
        </authorList>
    </citation>
    <scope>NUCLEOTIDE SEQUENCE</scope>
    <source>
        <strain evidence="8">Niue_2</strain>
        <tissue evidence="8">Leaf</tissue>
    </source>
</reference>
<comment type="caution">
    <text evidence="8">The sequence shown here is derived from an EMBL/GenBank/DDBJ whole genome shotgun (WGS) entry which is preliminary data.</text>
</comment>
<proteinExistence type="inferred from homology"/>
<evidence type="ECO:0000256" key="2">
    <source>
        <dbReference type="ARBA" id="ARBA00022676"/>
    </source>
</evidence>
<keyword evidence="6 7" id="KW-0961">Cell wall biogenesis/degradation</keyword>
<evidence type="ECO:0000256" key="1">
    <source>
        <dbReference type="ARBA" id="ARBA00010481"/>
    </source>
</evidence>
<sequence>MYIVSNVVTADAILLRPPGAPKDKYLGGLLAAGFDESSCLSRYQATIYRKPSPHKPSPYLVERLRKYEEHHRRCAPGTAAYDRALRLLDADTAPANATEYCRYVLWGPYAGLGNRILSLASSFLYALLTDRVLLIDPGKDLTSLFCEPFPNTTWLLPPGFPITRFEEFKKKNRQSYANLLIKKKISNDAASGGPRPPPFVYAHLGDTYSTEDMYFFCERDQAAIRTVPWLLVKSNLYFVPPLFLNQEFEPELARLFPEKETVFHHLGRYLFHPTNKVWRMVASYYRAYLAAAGERLGVQIRIFSHWDAPFDVVSEQVVNCLHKEKLLPAADALAAAPVRLAAEPNNTTAVLITSLDSGYFEKIRSMYWEHPVAGGVAVTVHQPTHEGTQKTGRTSHDEKAWAEINLLSLADVLVTSAWSTFGYVAQGLAGIRPWVLVRVEKGKMPEPTCLRDISMEPCLHKPPWYVCRERRNGDNAKVVPFATHCPDLNGGLKLVDRT</sequence>
<evidence type="ECO:0000256" key="6">
    <source>
        <dbReference type="ARBA" id="ARBA00023316"/>
    </source>
</evidence>
<keyword evidence="3 7" id="KW-0808">Transferase</keyword>
<dbReference type="GO" id="GO:0008107">
    <property type="term" value="F:galactoside 2-alpha-L-fucosyltransferase activity"/>
    <property type="evidence" value="ECO:0007669"/>
    <property type="project" value="InterPro"/>
</dbReference>
<dbReference type="EC" id="2.4.1.-" evidence="7"/>
<organism evidence="8 9">
    <name type="scientific">Colocasia esculenta</name>
    <name type="common">Wild taro</name>
    <name type="synonym">Arum esculentum</name>
    <dbReference type="NCBI Taxonomy" id="4460"/>
    <lineage>
        <taxon>Eukaryota</taxon>
        <taxon>Viridiplantae</taxon>
        <taxon>Streptophyta</taxon>
        <taxon>Embryophyta</taxon>
        <taxon>Tracheophyta</taxon>
        <taxon>Spermatophyta</taxon>
        <taxon>Magnoliopsida</taxon>
        <taxon>Liliopsida</taxon>
        <taxon>Araceae</taxon>
        <taxon>Aroideae</taxon>
        <taxon>Colocasieae</taxon>
        <taxon>Colocasia</taxon>
    </lineage>
</organism>
<evidence type="ECO:0000256" key="5">
    <source>
        <dbReference type="ARBA" id="ARBA00023180"/>
    </source>
</evidence>
<dbReference type="PANTHER" id="PTHR31889:SF89">
    <property type="entry name" value="FUCOSYLTRANSFERASE"/>
    <property type="match status" value="1"/>
</dbReference>
<gene>
    <name evidence="8" type="ORF">Taro_044377</name>
</gene>
<dbReference type="PANTHER" id="PTHR31889">
    <property type="entry name" value="FUCOSYLTRANSFERASE 2-RELATED"/>
    <property type="match status" value="1"/>
</dbReference>
<keyword evidence="2 7" id="KW-0328">Glycosyltransferase</keyword>
<evidence type="ECO:0000313" key="9">
    <source>
        <dbReference type="Proteomes" id="UP000652761"/>
    </source>
</evidence>
<dbReference type="GO" id="GO:0009969">
    <property type="term" value="P:xyloglucan biosynthetic process"/>
    <property type="evidence" value="ECO:0007669"/>
    <property type="project" value="TreeGrafter"/>
</dbReference>
<evidence type="ECO:0000256" key="3">
    <source>
        <dbReference type="ARBA" id="ARBA00022679"/>
    </source>
</evidence>
<evidence type="ECO:0000256" key="4">
    <source>
        <dbReference type="ARBA" id="ARBA00023034"/>
    </source>
</evidence>
<dbReference type="GO" id="GO:0042546">
    <property type="term" value="P:cell wall biogenesis"/>
    <property type="evidence" value="ECO:0007669"/>
    <property type="project" value="InterPro"/>
</dbReference>
<comment type="function">
    <text evidence="7">May be involved in cell wall biosynthesis.</text>
</comment>
<evidence type="ECO:0000256" key="7">
    <source>
        <dbReference type="RuleBase" id="RU367004"/>
    </source>
</evidence>
<dbReference type="OrthoDB" id="682166at2759"/>
<dbReference type="GO" id="GO:0032580">
    <property type="term" value="C:Golgi cisterna membrane"/>
    <property type="evidence" value="ECO:0007669"/>
    <property type="project" value="UniProtKB-SubCell"/>
</dbReference>
<dbReference type="GO" id="GO:0071555">
    <property type="term" value="P:cell wall organization"/>
    <property type="evidence" value="ECO:0007669"/>
    <property type="project" value="UniProtKB-UniRule"/>
</dbReference>
<dbReference type="Gene3D" id="3.40.50.11340">
    <property type="match status" value="1"/>
</dbReference>
<protein>
    <recommendedName>
        <fullName evidence="7">Fucosyltransferase</fullName>
        <ecNumber evidence="7">2.4.1.-</ecNumber>
    </recommendedName>
</protein>
<dbReference type="AlphaFoldDB" id="A0A843X5E1"/>
<keyword evidence="9" id="KW-1185">Reference proteome</keyword>
<dbReference type="Proteomes" id="UP000652761">
    <property type="component" value="Unassembled WGS sequence"/>
</dbReference>
<comment type="subcellular location">
    <subcellularLocation>
        <location evidence="7">Golgi apparatus</location>
        <location evidence="7">Golgi stack membrane</location>
        <topology evidence="7">Single-pass type II membrane protein</topology>
    </subcellularLocation>
</comment>
<dbReference type="InterPro" id="IPR004938">
    <property type="entry name" value="XG_FTase"/>
</dbReference>
<keyword evidence="4 7" id="KW-0333">Golgi apparatus</keyword>
<evidence type="ECO:0000313" key="8">
    <source>
        <dbReference type="EMBL" id="MQM11470.1"/>
    </source>
</evidence>